<evidence type="ECO:0000313" key="1">
    <source>
        <dbReference type="EMBL" id="BCA90976.1"/>
    </source>
</evidence>
<dbReference type="Gene3D" id="3.40.50.720">
    <property type="entry name" value="NAD(P)-binding Rossmann-like Domain"/>
    <property type="match status" value="1"/>
</dbReference>
<accession>A0A6F8STF6</accession>
<proteinExistence type="predicted"/>
<dbReference type="AlphaFoldDB" id="A0A6F8STF6"/>
<protein>
    <submittedName>
        <fullName evidence="1">Uncharacterized protein</fullName>
    </submittedName>
</protein>
<name>A0A6F8STF6_9GAMM</name>
<sequence length="58" mass="6496">MIAVHYAREGADCVIVHLKESREAEETKQLVVEAEGRRCLVLKGDVAAPSFCREIVIR</sequence>
<organism evidence="1 2">
    <name type="scientific">Vreelandella aquamarina</name>
    <dbReference type="NCBI Taxonomy" id="77097"/>
    <lineage>
        <taxon>Bacteria</taxon>
        <taxon>Pseudomonadati</taxon>
        <taxon>Pseudomonadota</taxon>
        <taxon>Gammaproteobacteria</taxon>
        <taxon>Oceanospirillales</taxon>
        <taxon>Halomonadaceae</taxon>
        <taxon>Vreelandella</taxon>
    </lineage>
</organism>
<reference evidence="1 2" key="1">
    <citation type="submission" date="2020-02" db="EMBL/GenBank/DDBJ databases">
        <title>Complete Genome Sequence of Halomonas meridiana strain BAA-801, Isolated from Deep Sea Thermal Vent.</title>
        <authorList>
            <person name="Takahashi Y."/>
            <person name="Takahashi H."/>
            <person name="Galipon J."/>
            <person name="Arakawa K."/>
        </authorList>
    </citation>
    <scope>NUCLEOTIDE SEQUENCE [LARGE SCALE GENOMIC DNA]</scope>
    <source>
        <strain evidence="1 2">Slthf1</strain>
    </source>
</reference>
<evidence type="ECO:0000313" key="2">
    <source>
        <dbReference type="Proteomes" id="UP000503197"/>
    </source>
</evidence>
<dbReference type="Proteomes" id="UP000503197">
    <property type="component" value="Chromosome"/>
</dbReference>
<gene>
    <name evidence="1" type="ORF">HMSLTHF_07510</name>
</gene>
<dbReference type="EMBL" id="AP022821">
    <property type="protein sequence ID" value="BCA90976.1"/>
    <property type="molecule type" value="Genomic_DNA"/>
</dbReference>